<feature type="domain" description="Calcineurin-like phosphoesterase" evidence="3">
    <location>
        <begin position="1"/>
        <end position="143"/>
    </location>
</feature>
<evidence type="ECO:0000259" key="3">
    <source>
        <dbReference type="Pfam" id="PF12850"/>
    </source>
</evidence>
<keyword evidence="5" id="KW-1185">Reference proteome</keyword>
<name>A0A7I9VL92_9BACT</name>
<dbReference type="Gene3D" id="3.60.21.10">
    <property type="match status" value="1"/>
</dbReference>
<dbReference type="Proteomes" id="UP000503640">
    <property type="component" value="Unassembled WGS sequence"/>
</dbReference>
<comment type="similarity">
    <text evidence="1 2">Belongs to the metallophosphoesterase superfamily. YfcE family.</text>
</comment>
<dbReference type="GO" id="GO:0016787">
    <property type="term" value="F:hydrolase activity"/>
    <property type="evidence" value="ECO:0007669"/>
    <property type="project" value="UniProtKB-UniRule"/>
</dbReference>
<evidence type="ECO:0000256" key="2">
    <source>
        <dbReference type="RuleBase" id="RU362039"/>
    </source>
</evidence>
<dbReference type="InterPro" id="IPR029052">
    <property type="entry name" value="Metallo-depent_PP-like"/>
</dbReference>
<gene>
    <name evidence="4" type="ORF">AMYX_19270</name>
</gene>
<dbReference type="AlphaFoldDB" id="A0A7I9VL92"/>
<dbReference type="NCBIfam" id="TIGR00040">
    <property type="entry name" value="yfcE"/>
    <property type="match status" value="1"/>
</dbReference>
<dbReference type="GO" id="GO:0046872">
    <property type="term" value="F:metal ion binding"/>
    <property type="evidence" value="ECO:0007669"/>
    <property type="project" value="UniProtKB-KW"/>
</dbReference>
<comment type="caution">
    <text evidence="4">The sequence shown here is derived from an EMBL/GenBank/DDBJ whole genome shotgun (WGS) entry which is preliminary data.</text>
</comment>
<evidence type="ECO:0000256" key="1">
    <source>
        <dbReference type="ARBA" id="ARBA00008950"/>
    </source>
</evidence>
<reference evidence="5" key="1">
    <citation type="journal article" date="2020" name="Appl. Environ. Microbiol.">
        <title>Diazotrophic Anaeromyxobacter Isolates from Soils.</title>
        <authorList>
            <person name="Masuda Y."/>
            <person name="Yamanaka H."/>
            <person name="Xu Z.X."/>
            <person name="Shiratori Y."/>
            <person name="Aono T."/>
            <person name="Amachi S."/>
            <person name="Senoo K."/>
            <person name="Itoh H."/>
        </authorList>
    </citation>
    <scope>NUCLEOTIDE SEQUENCE [LARGE SCALE GENOMIC DNA]</scope>
    <source>
        <strain evidence="5">R267</strain>
    </source>
</reference>
<proteinExistence type="inferred from homology"/>
<evidence type="ECO:0000313" key="4">
    <source>
        <dbReference type="EMBL" id="GEJ57186.1"/>
    </source>
</evidence>
<dbReference type="RefSeq" id="WP_176064665.1">
    <property type="nucleotide sequence ID" value="NZ_BJTG01000004.1"/>
</dbReference>
<organism evidence="4 5">
    <name type="scientific">Anaeromyxobacter diazotrophicus</name>
    <dbReference type="NCBI Taxonomy" id="2590199"/>
    <lineage>
        <taxon>Bacteria</taxon>
        <taxon>Pseudomonadati</taxon>
        <taxon>Myxococcota</taxon>
        <taxon>Myxococcia</taxon>
        <taxon>Myxococcales</taxon>
        <taxon>Cystobacterineae</taxon>
        <taxon>Anaeromyxobacteraceae</taxon>
        <taxon>Anaeromyxobacter</taxon>
    </lineage>
</organism>
<sequence>MRVGLVSDSHGLVEPRLDELFRGCDLILHAGDVVRPAVLEALAGLAPVTAVRGNNDLGPAFDALPELAEVALGELRAILVHELGARGRPLPPVRQALARSGARVVVHGHSHRPAAAVRDGILYVNPGAAGPRRFSLPRAAGLLVVRGRRAEVRLFDLAQAGLPLLQAPLSVEV</sequence>
<comment type="cofactor">
    <cofactor evidence="2">
        <name>a divalent metal cation</name>
        <dbReference type="ChEBI" id="CHEBI:60240"/>
    </cofactor>
</comment>
<dbReference type="EMBL" id="BJTG01000004">
    <property type="protein sequence ID" value="GEJ57186.1"/>
    <property type="molecule type" value="Genomic_DNA"/>
</dbReference>
<protein>
    <recommendedName>
        <fullName evidence="2">Phosphoesterase</fullName>
        <ecNumber evidence="2">3.1.4.-</ecNumber>
    </recommendedName>
</protein>
<dbReference type="Pfam" id="PF12850">
    <property type="entry name" value="Metallophos_2"/>
    <property type="match status" value="1"/>
</dbReference>
<evidence type="ECO:0000313" key="5">
    <source>
        <dbReference type="Proteomes" id="UP000503640"/>
    </source>
</evidence>
<dbReference type="InterPro" id="IPR000979">
    <property type="entry name" value="Phosphodiesterase_MJ0936/Vps29"/>
</dbReference>
<accession>A0A7I9VL92</accession>
<keyword evidence="2" id="KW-0479">Metal-binding</keyword>
<dbReference type="SUPFAM" id="SSF56300">
    <property type="entry name" value="Metallo-dependent phosphatases"/>
    <property type="match status" value="1"/>
</dbReference>
<dbReference type="EC" id="3.1.4.-" evidence="2"/>
<dbReference type="InterPro" id="IPR024654">
    <property type="entry name" value="Calcineurin-like_PHP_lpxH"/>
</dbReference>